<dbReference type="KEGG" id="bor:COCMIDRAFT_98558"/>
<dbReference type="Proteomes" id="UP000054032">
    <property type="component" value="Unassembled WGS sequence"/>
</dbReference>
<dbReference type="HOGENOM" id="CLU_1953881_0_0_1"/>
<reference evidence="1 2" key="1">
    <citation type="journal article" date="2013" name="PLoS Genet.">
        <title>Comparative genome structure, secondary metabolite, and effector coding capacity across Cochliobolus pathogens.</title>
        <authorList>
            <person name="Condon B.J."/>
            <person name="Leng Y."/>
            <person name="Wu D."/>
            <person name="Bushley K.E."/>
            <person name="Ohm R.A."/>
            <person name="Otillar R."/>
            <person name="Martin J."/>
            <person name="Schackwitz W."/>
            <person name="Grimwood J."/>
            <person name="MohdZainudin N."/>
            <person name="Xue C."/>
            <person name="Wang R."/>
            <person name="Manning V.A."/>
            <person name="Dhillon B."/>
            <person name="Tu Z.J."/>
            <person name="Steffenson B.J."/>
            <person name="Salamov A."/>
            <person name="Sun H."/>
            <person name="Lowry S."/>
            <person name="LaButti K."/>
            <person name="Han J."/>
            <person name="Copeland A."/>
            <person name="Lindquist E."/>
            <person name="Barry K."/>
            <person name="Schmutz J."/>
            <person name="Baker S.E."/>
            <person name="Ciuffetti L.M."/>
            <person name="Grigoriev I.V."/>
            <person name="Zhong S."/>
            <person name="Turgeon B.G."/>
        </authorList>
    </citation>
    <scope>NUCLEOTIDE SEQUENCE [LARGE SCALE GENOMIC DNA]</scope>
    <source>
        <strain evidence="1 2">ATCC 44560</strain>
    </source>
</reference>
<proteinExistence type="predicted"/>
<keyword evidence="2" id="KW-1185">Reference proteome</keyword>
<dbReference type="EMBL" id="KI964007">
    <property type="protein sequence ID" value="EUC44293.1"/>
    <property type="molecule type" value="Genomic_DNA"/>
</dbReference>
<feature type="non-terminal residue" evidence="1">
    <location>
        <position position="1"/>
    </location>
</feature>
<organism evidence="1 2">
    <name type="scientific">Bipolaris oryzae ATCC 44560</name>
    <dbReference type="NCBI Taxonomy" id="930090"/>
    <lineage>
        <taxon>Eukaryota</taxon>
        <taxon>Fungi</taxon>
        <taxon>Dikarya</taxon>
        <taxon>Ascomycota</taxon>
        <taxon>Pezizomycotina</taxon>
        <taxon>Dothideomycetes</taxon>
        <taxon>Pleosporomycetidae</taxon>
        <taxon>Pleosporales</taxon>
        <taxon>Pleosporineae</taxon>
        <taxon>Pleosporaceae</taxon>
        <taxon>Bipolaris</taxon>
    </lineage>
</organism>
<accession>W6Z3I6</accession>
<evidence type="ECO:0000313" key="1">
    <source>
        <dbReference type="EMBL" id="EUC44293.1"/>
    </source>
</evidence>
<dbReference type="RefSeq" id="XP_007689199.1">
    <property type="nucleotide sequence ID" value="XM_007691009.1"/>
</dbReference>
<evidence type="ECO:0000313" key="2">
    <source>
        <dbReference type="Proteomes" id="UP000054032"/>
    </source>
</evidence>
<protein>
    <submittedName>
        <fullName evidence="1">Uncharacterized protein</fullName>
    </submittedName>
</protein>
<dbReference type="GeneID" id="19129288"/>
<gene>
    <name evidence="1" type="ORF">COCMIDRAFT_98558</name>
</gene>
<name>W6Z3I6_COCMI</name>
<sequence length="129" mass="13958">PAMSTSPSLPISPAILRASDQRPSVSGNCQAHAHACSPAGPASESLVAGRFLCLAFDLGHTEPVGHSSPPESPAYHVGQYTACMVVRPWPNVTESPSMLFLRYPRMMWQNALTNPRWRSPRRCLTVSGC</sequence>
<dbReference type="AlphaFoldDB" id="W6Z3I6"/>